<comment type="caution">
    <text evidence="1">The sequence shown here is derived from an EMBL/GenBank/DDBJ whole genome shotgun (WGS) entry which is preliminary data.</text>
</comment>
<keyword evidence="2" id="KW-1185">Reference proteome</keyword>
<evidence type="ECO:0000313" key="1">
    <source>
        <dbReference type="EMBL" id="KAJ8752304.1"/>
    </source>
</evidence>
<protein>
    <submittedName>
        <fullName evidence="1">Uncharacterized protein</fullName>
    </submittedName>
</protein>
<dbReference type="EMBL" id="JAIWQS010000010">
    <property type="protein sequence ID" value="KAJ8752304.1"/>
    <property type="molecule type" value="Genomic_DNA"/>
</dbReference>
<sequence length="82" mass="9353">MLLFRFKIGVFLVSSNSWIQYLQLVAISILANGLDDLHDWTNNVQPSIPIYGTERDFEIGKRGMQSSLCPYGCIIPLIYKMV</sequence>
<name>A0AAV8SJR1_9ROSI</name>
<organism evidence="1 2">
    <name type="scientific">Erythroxylum novogranatense</name>
    <dbReference type="NCBI Taxonomy" id="1862640"/>
    <lineage>
        <taxon>Eukaryota</taxon>
        <taxon>Viridiplantae</taxon>
        <taxon>Streptophyta</taxon>
        <taxon>Embryophyta</taxon>
        <taxon>Tracheophyta</taxon>
        <taxon>Spermatophyta</taxon>
        <taxon>Magnoliopsida</taxon>
        <taxon>eudicotyledons</taxon>
        <taxon>Gunneridae</taxon>
        <taxon>Pentapetalae</taxon>
        <taxon>rosids</taxon>
        <taxon>fabids</taxon>
        <taxon>Malpighiales</taxon>
        <taxon>Erythroxylaceae</taxon>
        <taxon>Erythroxylum</taxon>
    </lineage>
</organism>
<dbReference type="Proteomes" id="UP001159364">
    <property type="component" value="Linkage Group LG10"/>
</dbReference>
<proteinExistence type="predicted"/>
<evidence type="ECO:0000313" key="2">
    <source>
        <dbReference type="Proteomes" id="UP001159364"/>
    </source>
</evidence>
<reference evidence="1 2" key="1">
    <citation type="submission" date="2021-09" db="EMBL/GenBank/DDBJ databases">
        <title>Genomic insights and catalytic innovation underlie evolution of tropane alkaloids biosynthesis.</title>
        <authorList>
            <person name="Wang Y.-J."/>
            <person name="Tian T."/>
            <person name="Huang J.-P."/>
            <person name="Huang S.-X."/>
        </authorList>
    </citation>
    <scope>NUCLEOTIDE SEQUENCE [LARGE SCALE GENOMIC DNA]</scope>
    <source>
        <strain evidence="1">KIB-2018</strain>
        <tissue evidence="1">Leaf</tissue>
    </source>
</reference>
<accession>A0AAV8SJR1</accession>
<dbReference type="AlphaFoldDB" id="A0AAV8SJR1"/>
<gene>
    <name evidence="1" type="ORF">K2173_003940</name>
</gene>